<evidence type="ECO:0000313" key="3">
    <source>
        <dbReference type="Proteomes" id="UP000278006"/>
    </source>
</evidence>
<organism evidence="2 3">
    <name type="scientific">Corticibacter populi</name>
    <dbReference type="NCBI Taxonomy" id="1550736"/>
    <lineage>
        <taxon>Bacteria</taxon>
        <taxon>Pseudomonadati</taxon>
        <taxon>Pseudomonadota</taxon>
        <taxon>Betaproteobacteria</taxon>
        <taxon>Burkholderiales</taxon>
        <taxon>Comamonadaceae</taxon>
        <taxon>Corticibacter</taxon>
    </lineage>
</organism>
<dbReference type="PANTHER" id="PTHR36508">
    <property type="entry name" value="PROTEIN SLYX"/>
    <property type="match status" value="1"/>
</dbReference>
<dbReference type="Proteomes" id="UP000278006">
    <property type="component" value="Unassembled WGS sequence"/>
</dbReference>
<dbReference type="OrthoDB" id="5297107at2"/>
<dbReference type="RefSeq" id="WP_122226107.1">
    <property type="nucleotide sequence ID" value="NZ_RDQO01000001.1"/>
</dbReference>
<dbReference type="AlphaFoldDB" id="A0A3M6QYA0"/>
<reference evidence="2 3" key="1">
    <citation type="submission" date="2018-10" db="EMBL/GenBank/DDBJ databases">
        <title>Draft genome of Cortibacter populi DSM10536.</title>
        <authorList>
            <person name="Bernier A.-M."/>
            <person name="Bernard K."/>
        </authorList>
    </citation>
    <scope>NUCLEOTIDE SEQUENCE [LARGE SCALE GENOMIC DNA]</scope>
    <source>
        <strain evidence="2 3">DSM 105136</strain>
    </source>
</reference>
<evidence type="ECO:0000313" key="2">
    <source>
        <dbReference type="EMBL" id="RMX07984.1"/>
    </source>
</evidence>
<dbReference type="EMBL" id="RDQO01000001">
    <property type="protein sequence ID" value="RMX07984.1"/>
    <property type="molecule type" value="Genomic_DNA"/>
</dbReference>
<feature type="compositionally biased region" description="Basic and acidic residues" evidence="1">
    <location>
        <begin position="70"/>
        <end position="82"/>
    </location>
</feature>
<gene>
    <name evidence="2" type="ORF">D8I35_02330</name>
</gene>
<feature type="region of interest" description="Disordered" evidence="1">
    <location>
        <begin position="60"/>
        <end position="82"/>
    </location>
</feature>
<keyword evidence="3" id="KW-1185">Reference proteome</keyword>
<comment type="caution">
    <text evidence="2">The sequence shown here is derived from an EMBL/GenBank/DDBJ whole genome shotgun (WGS) entry which is preliminary data.</text>
</comment>
<dbReference type="PANTHER" id="PTHR36508:SF1">
    <property type="entry name" value="PROTEIN SLYX"/>
    <property type="match status" value="1"/>
</dbReference>
<protein>
    <submittedName>
        <fullName evidence="2">SlyX family protein</fullName>
    </submittedName>
</protein>
<evidence type="ECO:0000256" key="1">
    <source>
        <dbReference type="SAM" id="MobiDB-lite"/>
    </source>
</evidence>
<accession>A0A3M6QYA0</accession>
<sequence>MSDAQRPQSTDAFQQQAETRLTDIEIKLSYSEDLLEQLNLLVYRQQAQIEALSAHVQRLQQMQASPGNEAPRDPRDELPPHY</sequence>
<proteinExistence type="predicted"/>
<dbReference type="Pfam" id="PF04102">
    <property type="entry name" value="SlyX"/>
    <property type="match status" value="1"/>
</dbReference>
<dbReference type="InterPro" id="IPR007236">
    <property type="entry name" value="SlyX"/>
</dbReference>
<name>A0A3M6QYA0_9BURK</name>